<proteinExistence type="predicted"/>
<sequence length="50" mass="5522">MKNGRGVEAMSVLNSVGTDDTPVWMVAKNLETGKYTPTLVAWYSIEGKEF</sequence>
<organism evidence="1">
    <name type="scientific">marine sediment metagenome</name>
    <dbReference type="NCBI Taxonomy" id="412755"/>
    <lineage>
        <taxon>unclassified sequences</taxon>
        <taxon>metagenomes</taxon>
        <taxon>ecological metagenomes</taxon>
    </lineage>
</organism>
<name>A0A0F8X6Z8_9ZZZZ</name>
<dbReference type="AlphaFoldDB" id="A0A0F8X6Z8"/>
<protein>
    <submittedName>
        <fullName evidence="1">Uncharacterized protein</fullName>
    </submittedName>
</protein>
<comment type="caution">
    <text evidence="1">The sequence shown here is derived from an EMBL/GenBank/DDBJ whole genome shotgun (WGS) entry which is preliminary data.</text>
</comment>
<feature type="non-terminal residue" evidence="1">
    <location>
        <position position="50"/>
    </location>
</feature>
<dbReference type="EMBL" id="LAZR01060956">
    <property type="protein sequence ID" value="KKK64583.1"/>
    <property type="molecule type" value="Genomic_DNA"/>
</dbReference>
<accession>A0A0F8X6Z8</accession>
<reference evidence="1" key="1">
    <citation type="journal article" date="2015" name="Nature">
        <title>Complex archaea that bridge the gap between prokaryotes and eukaryotes.</title>
        <authorList>
            <person name="Spang A."/>
            <person name="Saw J.H."/>
            <person name="Jorgensen S.L."/>
            <person name="Zaremba-Niedzwiedzka K."/>
            <person name="Martijn J."/>
            <person name="Lind A.E."/>
            <person name="van Eijk R."/>
            <person name="Schleper C."/>
            <person name="Guy L."/>
            <person name="Ettema T.J."/>
        </authorList>
    </citation>
    <scope>NUCLEOTIDE SEQUENCE</scope>
</reference>
<evidence type="ECO:0000313" key="1">
    <source>
        <dbReference type="EMBL" id="KKK64583.1"/>
    </source>
</evidence>
<gene>
    <name evidence="1" type="ORF">LCGC14_2982710</name>
</gene>